<dbReference type="GO" id="GO:0003886">
    <property type="term" value="F:DNA (cytosine-5-)-methyltransferase activity"/>
    <property type="evidence" value="ECO:0007669"/>
    <property type="project" value="TreeGrafter"/>
</dbReference>
<protein>
    <submittedName>
        <fullName evidence="1">Uncharacterized protein</fullName>
    </submittedName>
</protein>
<dbReference type="PANTHER" id="PTHR23068">
    <property type="entry name" value="DNA CYTOSINE-5- -METHYLTRANSFERASE 3-RELATED"/>
    <property type="match status" value="1"/>
</dbReference>
<organism evidence="1 2">
    <name type="scientific">Hibiscus syriacus</name>
    <name type="common">Rose of Sharon</name>
    <dbReference type="NCBI Taxonomy" id="106335"/>
    <lineage>
        <taxon>Eukaryota</taxon>
        <taxon>Viridiplantae</taxon>
        <taxon>Streptophyta</taxon>
        <taxon>Embryophyta</taxon>
        <taxon>Tracheophyta</taxon>
        <taxon>Spermatophyta</taxon>
        <taxon>Magnoliopsida</taxon>
        <taxon>eudicotyledons</taxon>
        <taxon>Gunneridae</taxon>
        <taxon>Pentapetalae</taxon>
        <taxon>rosids</taxon>
        <taxon>malvids</taxon>
        <taxon>Malvales</taxon>
        <taxon>Malvaceae</taxon>
        <taxon>Malvoideae</taxon>
        <taxon>Hibiscus</taxon>
    </lineage>
</organism>
<accession>A0A6A2XUE0</accession>
<dbReference type="PANTHER" id="PTHR23068:SF25">
    <property type="entry name" value="DNA (CYTOSINE-5)-METHYLTRANSFERASE DRM2"/>
    <property type="match status" value="1"/>
</dbReference>
<dbReference type="GO" id="GO:0005634">
    <property type="term" value="C:nucleus"/>
    <property type="evidence" value="ECO:0007669"/>
    <property type="project" value="TreeGrafter"/>
</dbReference>
<dbReference type="EMBL" id="VEPZ02001736">
    <property type="protein sequence ID" value="KAE8659907.1"/>
    <property type="molecule type" value="Genomic_DNA"/>
</dbReference>
<evidence type="ECO:0000313" key="2">
    <source>
        <dbReference type="Proteomes" id="UP000436088"/>
    </source>
</evidence>
<gene>
    <name evidence="1" type="ORF">F3Y22_tig00116961pilonHSYRG00043</name>
</gene>
<name>A0A6A2XUE0_HIBSY</name>
<sequence>MERCGPDLSIAELIDFICAAQMAKAADALLPITQRTVPENTIGPLYFYYENVALAPVGSAKLIERIRKAFEAYDDEPPSSVQKYVLDEYRKWNLVWVGRNKVIPLKPDEVKMLLVMQRLPSTILAYL</sequence>
<proteinExistence type="predicted"/>
<evidence type="ECO:0000313" key="1">
    <source>
        <dbReference type="EMBL" id="KAE8659907.1"/>
    </source>
</evidence>
<dbReference type="Proteomes" id="UP000436088">
    <property type="component" value="Unassembled WGS sequence"/>
</dbReference>
<keyword evidence="2" id="KW-1185">Reference proteome</keyword>
<reference evidence="1" key="1">
    <citation type="submission" date="2019-09" db="EMBL/GenBank/DDBJ databases">
        <title>Draft genome information of white flower Hibiscus syriacus.</title>
        <authorList>
            <person name="Kim Y.-M."/>
        </authorList>
    </citation>
    <scope>NUCLEOTIDE SEQUENCE [LARGE SCALE GENOMIC DNA]</scope>
    <source>
        <strain evidence="1">YM2019G1</strain>
    </source>
</reference>
<comment type="caution">
    <text evidence="1">The sequence shown here is derived from an EMBL/GenBank/DDBJ whole genome shotgun (WGS) entry which is preliminary data.</text>
</comment>
<dbReference type="InterPro" id="IPR050390">
    <property type="entry name" value="C5-Methyltransferase"/>
</dbReference>
<dbReference type="AlphaFoldDB" id="A0A6A2XUE0"/>